<dbReference type="EMBL" id="JAGEPF010000063">
    <property type="protein sequence ID" value="MBO2466229.1"/>
    <property type="molecule type" value="Genomic_DNA"/>
</dbReference>
<dbReference type="InterPro" id="IPR002347">
    <property type="entry name" value="SDR_fam"/>
</dbReference>
<feature type="compositionally biased region" description="Low complexity" evidence="3">
    <location>
        <begin position="197"/>
        <end position="207"/>
    </location>
</feature>
<dbReference type="InterPro" id="IPR051122">
    <property type="entry name" value="SDR_DHRS6-like"/>
</dbReference>
<sequence length="216" mass="21854">MRRTALVAGAANGIGALAARRLAAAAWDVVAVDTDEDGLAATALRSPNTHVRTCDITETKDVADILGVTGAVHRLVLAPPPPPAAPEPPVDEVMREAFLGPVNLLRAALPGMLERGAGEVIVIVPAAASPASAAAAAAAGAYVEALADEHRGRGVAFRCASPPAGAPARLVLDEIERSLARPGEVRVAPGPRPGPLRGPLRRVLFGPGTAGTSAPR</sequence>
<dbReference type="Proteomes" id="UP000680206">
    <property type="component" value="Unassembled WGS sequence"/>
</dbReference>
<dbReference type="PANTHER" id="PTHR43477">
    <property type="entry name" value="DIHYDROANTICAPSIN 7-DEHYDROGENASE"/>
    <property type="match status" value="1"/>
</dbReference>
<dbReference type="Pfam" id="PF00106">
    <property type="entry name" value="adh_short"/>
    <property type="match status" value="1"/>
</dbReference>
<evidence type="ECO:0000256" key="2">
    <source>
        <dbReference type="ARBA" id="ARBA00023002"/>
    </source>
</evidence>
<evidence type="ECO:0000313" key="4">
    <source>
        <dbReference type="EMBL" id="MBO2466229.1"/>
    </source>
</evidence>
<comment type="similarity">
    <text evidence="1">Belongs to the short-chain dehydrogenases/reductases (SDR) family.</text>
</comment>
<accession>A0ABS3SB32</accession>
<proteinExistence type="inferred from homology"/>
<keyword evidence="5" id="KW-1185">Reference proteome</keyword>
<dbReference type="InterPro" id="IPR036291">
    <property type="entry name" value="NAD(P)-bd_dom_sf"/>
</dbReference>
<dbReference type="Gene3D" id="3.40.50.720">
    <property type="entry name" value="NAD(P)-binding Rossmann-like Domain"/>
    <property type="match status" value="1"/>
</dbReference>
<dbReference type="PANTHER" id="PTHR43477:SF1">
    <property type="entry name" value="DIHYDROANTICAPSIN 7-DEHYDROGENASE"/>
    <property type="match status" value="1"/>
</dbReference>
<name>A0ABS3SB32_9ACTN</name>
<dbReference type="RefSeq" id="WP_208253057.1">
    <property type="nucleotide sequence ID" value="NZ_JAGEPF010000063.1"/>
</dbReference>
<gene>
    <name evidence="4" type="ORF">J4709_52580</name>
</gene>
<comment type="caution">
    <text evidence="4">The sequence shown here is derived from an EMBL/GenBank/DDBJ whole genome shotgun (WGS) entry which is preliminary data.</text>
</comment>
<dbReference type="SUPFAM" id="SSF51735">
    <property type="entry name" value="NAD(P)-binding Rossmann-fold domains"/>
    <property type="match status" value="1"/>
</dbReference>
<protein>
    <submittedName>
        <fullName evidence="4">SDR family NAD(P)-dependent oxidoreductase</fullName>
    </submittedName>
</protein>
<dbReference type="PRINTS" id="PR00081">
    <property type="entry name" value="GDHRDH"/>
</dbReference>
<keyword evidence="2" id="KW-0560">Oxidoreductase</keyword>
<evidence type="ECO:0000256" key="1">
    <source>
        <dbReference type="ARBA" id="ARBA00006484"/>
    </source>
</evidence>
<feature type="region of interest" description="Disordered" evidence="3">
    <location>
        <begin position="187"/>
        <end position="216"/>
    </location>
</feature>
<organism evidence="4 5">
    <name type="scientific">Actinomadura violacea</name>
    <dbReference type="NCBI Taxonomy" id="2819934"/>
    <lineage>
        <taxon>Bacteria</taxon>
        <taxon>Bacillati</taxon>
        <taxon>Actinomycetota</taxon>
        <taxon>Actinomycetes</taxon>
        <taxon>Streptosporangiales</taxon>
        <taxon>Thermomonosporaceae</taxon>
        <taxon>Actinomadura</taxon>
    </lineage>
</organism>
<evidence type="ECO:0000256" key="3">
    <source>
        <dbReference type="SAM" id="MobiDB-lite"/>
    </source>
</evidence>
<reference evidence="4 5" key="1">
    <citation type="submission" date="2021-03" db="EMBL/GenBank/DDBJ databases">
        <title>Actinomadura violae sp. nov., isolated from lichen in Thailand.</title>
        <authorList>
            <person name="Kanchanasin P."/>
            <person name="Saeng-In P."/>
            <person name="Phongsopitanun W."/>
            <person name="Yuki M."/>
            <person name="Kudo T."/>
            <person name="Ohkuma M."/>
            <person name="Tanasupawat S."/>
        </authorList>
    </citation>
    <scope>NUCLEOTIDE SEQUENCE [LARGE SCALE GENOMIC DNA]</scope>
    <source>
        <strain evidence="4 5">LCR2-06</strain>
    </source>
</reference>
<evidence type="ECO:0000313" key="5">
    <source>
        <dbReference type="Proteomes" id="UP000680206"/>
    </source>
</evidence>